<feature type="chain" id="PRO_5017062577" evidence="2">
    <location>
        <begin position="20"/>
        <end position="245"/>
    </location>
</feature>
<dbReference type="EMBL" id="CP009808">
    <property type="protein sequence ID" value="ATZ49351.1"/>
    <property type="molecule type" value="Genomic_DNA"/>
</dbReference>
<feature type="signal peptide" evidence="2">
    <location>
        <begin position="1"/>
        <end position="19"/>
    </location>
</feature>
<dbReference type="OrthoDB" id="3551623at2759"/>
<dbReference type="KEGG" id="bfu:BCIN_04g05090"/>
<sequence>MKFILPLSLSFLGISLSVAHRSMESHVEIRTTTHLKQSSIISTLSLLPTIQNIALLVTLPALGIYTTTLIGIGIMSSNVQAIPFGSSGGLDSSPDWAPSSSEPGRKRRGHLSDVSVVATGIEHKNSYHVAVVLIKKSGDLIRRINGQHADFESPKHLPKFTALDSDNADKGESTNIDPLESCTDSSEQHHDIKSDLKIQRNGNTLRSRDVKFGSLVSRSRWQDFIHLCWGLGAHYNPNEHRCDGD</sequence>
<organism evidence="3 4">
    <name type="scientific">Botryotinia fuckeliana (strain B05.10)</name>
    <name type="common">Noble rot fungus</name>
    <name type="synonym">Botrytis cinerea</name>
    <dbReference type="NCBI Taxonomy" id="332648"/>
    <lineage>
        <taxon>Eukaryota</taxon>
        <taxon>Fungi</taxon>
        <taxon>Dikarya</taxon>
        <taxon>Ascomycota</taxon>
        <taxon>Pezizomycotina</taxon>
        <taxon>Leotiomycetes</taxon>
        <taxon>Helotiales</taxon>
        <taxon>Sclerotiniaceae</taxon>
        <taxon>Botrytis</taxon>
    </lineage>
</organism>
<evidence type="ECO:0000313" key="3">
    <source>
        <dbReference type="EMBL" id="ATZ49351.1"/>
    </source>
</evidence>
<keyword evidence="2" id="KW-0732">Signal</keyword>
<name>A0A384JFW4_BOTFB</name>
<keyword evidence="4" id="KW-1185">Reference proteome</keyword>
<gene>
    <name evidence="3" type="ORF">BCIN_04g05090</name>
</gene>
<reference evidence="3 4" key="1">
    <citation type="journal article" date="2011" name="PLoS Genet.">
        <title>Genomic analysis of the necrotrophic fungal pathogens Sclerotinia sclerotiorum and Botrytis cinerea.</title>
        <authorList>
            <person name="Amselem J."/>
            <person name="Cuomo C.A."/>
            <person name="van Kan J.A."/>
            <person name="Viaud M."/>
            <person name="Benito E.P."/>
            <person name="Couloux A."/>
            <person name="Coutinho P.M."/>
            <person name="de Vries R.P."/>
            <person name="Dyer P.S."/>
            <person name="Fillinger S."/>
            <person name="Fournier E."/>
            <person name="Gout L."/>
            <person name="Hahn M."/>
            <person name="Kohn L."/>
            <person name="Lapalu N."/>
            <person name="Plummer K.M."/>
            <person name="Pradier J.M."/>
            <person name="Quevillon E."/>
            <person name="Sharon A."/>
            <person name="Simon A."/>
            <person name="ten Have A."/>
            <person name="Tudzynski B."/>
            <person name="Tudzynski P."/>
            <person name="Wincker P."/>
            <person name="Andrew M."/>
            <person name="Anthouard V."/>
            <person name="Beever R.E."/>
            <person name="Beffa R."/>
            <person name="Benoit I."/>
            <person name="Bouzid O."/>
            <person name="Brault B."/>
            <person name="Chen Z."/>
            <person name="Choquer M."/>
            <person name="Collemare J."/>
            <person name="Cotton P."/>
            <person name="Danchin E.G."/>
            <person name="Da Silva C."/>
            <person name="Gautier A."/>
            <person name="Giraud C."/>
            <person name="Giraud T."/>
            <person name="Gonzalez C."/>
            <person name="Grossetete S."/>
            <person name="Guldener U."/>
            <person name="Henrissat B."/>
            <person name="Howlett B.J."/>
            <person name="Kodira C."/>
            <person name="Kretschmer M."/>
            <person name="Lappartient A."/>
            <person name="Leroch M."/>
            <person name="Levis C."/>
            <person name="Mauceli E."/>
            <person name="Neuveglise C."/>
            <person name="Oeser B."/>
            <person name="Pearson M."/>
            <person name="Poulain J."/>
            <person name="Poussereau N."/>
            <person name="Quesneville H."/>
            <person name="Rascle C."/>
            <person name="Schumacher J."/>
            <person name="Segurens B."/>
            <person name="Sexton A."/>
            <person name="Silva E."/>
            <person name="Sirven C."/>
            <person name="Soanes D.M."/>
            <person name="Talbot N.J."/>
            <person name="Templeton M."/>
            <person name="Yandava C."/>
            <person name="Yarden O."/>
            <person name="Zeng Q."/>
            <person name="Rollins J.A."/>
            <person name="Lebrun M.H."/>
            <person name="Dickman M."/>
        </authorList>
    </citation>
    <scope>NUCLEOTIDE SEQUENCE [LARGE SCALE GENOMIC DNA]</scope>
    <source>
        <strain evidence="3 4">B05.10</strain>
    </source>
</reference>
<dbReference type="RefSeq" id="XP_024548425.1">
    <property type="nucleotide sequence ID" value="XM_024692646.1"/>
</dbReference>
<protein>
    <submittedName>
        <fullName evidence="3">Uncharacterized protein</fullName>
    </submittedName>
</protein>
<dbReference type="GeneID" id="5438257"/>
<dbReference type="AlphaFoldDB" id="A0A384JFW4"/>
<proteinExistence type="predicted"/>
<feature type="region of interest" description="Disordered" evidence="1">
    <location>
        <begin position="89"/>
        <end position="111"/>
    </location>
</feature>
<reference evidence="3 4" key="3">
    <citation type="journal article" date="2017" name="Mol. Plant Pathol.">
        <title>A gapless genome sequence of the fungus Botrytis cinerea.</title>
        <authorList>
            <person name="Van Kan J.A."/>
            <person name="Stassen J.H."/>
            <person name="Mosbach A."/>
            <person name="Van Der Lee T.A."/>
            <person name="Faino L."/>
            <person name="Farmer A.D."/>
            <person name="Papasotiriou D.G."/>
            <person name="Zhou S."/>
            <person name="Seidl M.F."/>
            <person name="Cottam E."/>
            <person name="Edel D."/>
            <person name="Hahn M."/>
            <person name="Schwartz D.C."/>
            <person name="Dietrich R.A."/>
            <person name="Widdison S."/>
            <person name="Scalliet G."/>
        </authorList>
    </citation>
    <scope>NUCLEOTIDE SEQUENCE [LARGE SCALE GENOMIC DNA]</scope>
    <source>
        <strain evidence="3 4">B05.10</strain>
    </source>
</reference>
<evidence type="ECO:0000313" key="4">
    <source>
        <dbReference type="Proteomes" id="UP000001798"/>
    </source>
</evidence>
<evidence type="ECO:0000256" key="1">
    <source>
        <dbReference type="SAM" id="MobiDB-lite"/>
    </source>
</evidence>
<reference evidence="3 4" key="2">
    <citation type="journal article" date="2012" name="Eukaryot. Cell">
        <title>Genome update of Botrytis cinerea strains B05.10 and T4.</title>
        <authorList>
            <person name="Staats M."/>
            <person name="van Kan J.A."/>
        </authorList>
    </citation>
    <scope>NUCLEOTIDE SEQUENCE [LARGE SCALE GENOMIC DNA]</scope>
    <source>
        <strain evidence="3 4">B05.10</strain>
    </source>
</reference>
<feature type="region of interest" description="Disordered" evidence="1">
    <location>
        <begin position="162"/>
        <end position="191"/>
    </location>
</feature>
<dbReference type="Proteomes" id="UP000001798">
    <property type="component" value="Chromosome 4"/>
</dbReference>
<evidence type="ECO:0000256" key="2">
    <source>
        <dbReference type="SAM" id="SignalP"/>
    </source>
</evidence>
<dbReference type="VEuPathDB" id="FungiDB:Bcin04g05090"/>
<accession>A0A384JFW4</accession>